<name>A0A1I0NTK6_9RHOB</name>
<sequence length="252" mass="27949">MQDFDPNRFAVIADIHSNSDALEAVFQDISDQGIESVVNLGDHLSGPMAASETAELLLSNEMPAIRGNHDRWLVENKREDMISIDGVAFDQLDEHHLNWLRELPTTLWLSEDVFACHGTPKSDTTYWMEKVSPQGDIILRSRDEVADEASSIDASLLLCGHTHLPRRMDLPDGRVVLNPGSVGCPGYIDKTPVHHVVQTGTSAACYAVAEKTTNGWVTMFRHVPYDPSRMIQLAKAANHPNWEARLATGWVA</sequence>
<dbReference type="PANTHER" id="PTHR42850">
    <property type="entry name" value="METALLOPHOSPHOESTERASE"/>
    <property type="match status" value="1"/>
</dbReference>
<dbReference type="Gene3D" id="3.60.21.10">
    <property type="match status" value="1"/>
</dbReference>
<dbReference type="InterPro" id="IPR011152">
    <property type="entry name" value="Pesterase_MJ0912"/>
</dbReference>
<dbReference type="InterPro" id="IPR029052">
    <property type="entry name" value="Metallo-depent_PP-like"/>
</dbReference>
<dbReference type="STRING" id="1173584.SAMN05444851_1079"/>
<dbReference type="PIRSF" id="PIRSF000883">
    <property type="entry name" value="Pesterase_MJ0912"/>
    <property type="match status" value="1"/>
</dbReference>
<organism evidence="3 4">
    <name type="scientific">Aliiroseovarius sediminilitoris</name>
    <dbReference type="NCBI Taxonomy" id="1173584"/>
    <lineage>
        <taxon>Bacteria</taxon>
        <taxon>Pseudomonadati</taxon>
        <taxon>Pseudomonadota</taxon>
        <taxon>Alphaproteobacteria</taxon>
        <taxon>Rhodobacterales</taxon>
        <taxon>Paracoccaceae</taxon>
        <taxon>Aliiroseovarius</taxon>
    </lineage>
</organism>
<keyword evidence="4" id="KW-1185">Reference proteome</keyword>
<dbReference type="Proteomes" id="UP000199650">
    <property type="component" value="Unassembled WGS sequence"/>
</dbReference>
<dbReference type="PANTHER" id="PTHR42850:SF2">
    <property type="entry name" value="BLL5683 PROTEIN"/>
    <property type="match status" value="1"/>
</dbReference>
<dbReference type="OrthoDB" id="9813918at2"/>
<accession>A0A1I0NTK6</accession>
<dbReference type="GO" id="GO:0016791">
    <property type="term" value="F:phosphatase activity"/>
    <property type="evidence" value="ECO:0007669"/>
    <property type="project" value="TreeGrafter"/>
</dbReference>
<dbReference type="GO" id="GO:0005737">
    <property type="term" value="C:cytoplasm"/>
    <property type="evidence" value="ECO:0007669"/>
    <property type="project" value="TreeGrafter"/>
</dbReference>
<dbReference type="SUPFAM" id="SSF56300">
    <property type="entry name" value="Metallo-dependent phosphatases"/>
    <property type="match status" value="1"/>
</dbReference>
<evidence type="ECO:0000313" key="4">
    <source>
        <dbReference type="Proteomes" id="UP000199650"/>
    </source>
</evidence>
<evidence type="ECO:0000256" key="1">
    <source>
        <dbReference type="ARBA" id="ARBA00008950"/>
    </source>
</evidence>
<protein>
    <submittedName>
        <fullName evidence="3">Predicted phosphodiesterase</fullName>
    </submittedName>
</protein>
<dbReference type="Pfam" id="PF12850">
    <property type="entry name" value="Metallophos_2"/>
    <property type="match status" value="1"/>
</dbReference>
<dbReference type="CDD" id="cd00838">
    <property type="entry name" value="MPP_superfamily"/>
    <property type="match status" value="1"/>
</dbReference>
<comment type="similarity">
    <text evidence="1">Belongs to the metallophosphoesterase superfamily. YfcE family.</text>
</comment>
<dbReference type="RefSeq" id="WP_091428940.1">
    <property type="nucleotide sequence ID" value="NZ_FOJB01000001.1"/>
</dbReference>
<dbReference type="AlphaFoldDB" id="A0A1I0NTK6"/>
<feature type="domain" description="Calcineurin-like phosphoesterase" evidence="2">
    <location>
        <begin position="9"/>
        <end position="185"/>
    </location>
</feature>
<gene>
    <name evidence="3" type="ORF">SAMN05444851_1079</name>
</gene>
<evidence type="ECO:0000313" key="3">
    <source>
        <dbReference type="EMBL" id="SEW04827.1"/>
    </source>
</evidence>
<dbReference type="InterPro" id="IPR050126">
    <property type="entry name" value="Ap4A_hydrolase"/>
</dbReference>
<dbReference type="InterPro" id="IPR024654">
    <property type="entry name" value="Calcineurin-like_PHP_lpxH"/>
</dbReference>
<reference evidence="3 4" key="1">
    <citation type="submission" date="2016-10" db="EMBL/GenBank/DDBJ databases">
        <authorList>
            <person name="de Groot N.N."/>
        </authorList>
    </citation>
    <scope>NUCLEOTIDE SEQUENCE [LARGE SCALE GENOMIC DNA]</scope>
    <source>
        <strain evidence="3 4">DSM 29439</strain>
    </source>
</reference>
<dbReference type="EMBL" id="FOJB01000001">
    <property type="protein sequence ID" value="SEW04827.1"/>
    <property type="molecule type" value="Genomic_DNA"/>
</dbReference>
<proteinExistence type="inferred from homology"/>
<evidence type="ECO:0000259" key="2">
    <source>
        <dbReference type="Pfam" id="PF12850"/>
    </source>
</evidence>